<feature type="non-terminal residue" evidence="1">
    <location>
        <position position="83"/>
    </location>
</feature>
<protein>
    <submittedName>
        <fullName evidence="1">Uncharacterized protein</fullName>
    </submittedName>
</protein>
<evidence type="ECO:0000313" key="1">
    <source>
        <dbReference type="EMBL" id="EQD45745.1"/>
    </source>
</evidence>
<reference evidence="1" key="2">
    <citation type="journal article" date="2014" name="ISME J.">
        <title>Microbial stratification in low pH oxic and suboxic macroscopic growths along an acid mine drainage.</title>
        <authorList>
            <person name="Mendez-Garcia C."/>
            <person name="Mesa V."/>
            <person name="Sprenger R.R."/>
            <person name="Richter M."/>
            <person name="Diez M.S."/>
            <person name="Solano J."/>
            <person name="Bargiela R."/>
            <person name="Golyshina O.V."/>
            <person name="Manteca A."/>
            <person name="Ramos J.L."/>
            <person name="Gallego J.R."/>
            <person name="Llorente I."/>
            <person name="Martins Dos Santos V.A."/>
            <person name="Jensen O.N."/>
            <person name="Pelaez A.I."/>
            <person name="Sanchez J."/>
            <person name="Ferrer M."/>
        </authorList>
    </citation>
    <scope>NUCLEOTIDE SEQUENCE</scope>
</reference>
<name>T1AUM5_9ZZZZ</name>
<dbReference type="Gene3D" id="1.20.120.520">
    <property type="entry name" value="nmb1532 protein domain like"/>
    <property type="match status" value="1"/>
</dbReference>
<proteinExistence type="predicted"/>
<dbReference type="AlphaFoldDB" id="T1AUM5"/>
<accession>T1AUM5</accession>
<sequence>MTDLLREEHEQIRTELEALLCKVEARSPDLEPEDTRLRNVLWAHNTREEGLLYPWFDEGVTEGEGSDVSRKIRDLLSHEGDQS</sequence>
<dbReference type="EMBL" id="AUZY01008492">
    <property type="protein sequence ID" value="EQD45745.1"/>
    <property type="molecule type" value="Genomic_DNA"/>
</dbReference>
<comment type="caution">
    <text evidence="1">The sequence shown here is derived from an EMBL/GenBank/DDBJ whole genome shotgun (WGS) entry which is preliminary data.</text>
</comment>
<reference evidence="1" key="1">
    <citation type="submission" date="2013-08" db="EMBL/GenBank/DDBJ databases">
        <authorList>
            <person name="Mendez C."/>
            <person name="Richter M."/>
            <person name="Ferrer M."/>
            <person name="Sanchez J."/>
        </authorList>
    </citation>
    <scope>NUCLEOTIDE SEQUENCE</scope>
</reference>
<organism evidence="1">
    <name type="scientific">mine drainage metagenome</name>
    <dbReference type="NCBI Taxonomy" id="410659"/>
    <lineage>
        <taxon>unclassified sequences</taxon>
        <taxon>metagenomes</taxon>
        <taxon>ecological metagenomes</taxon>
    </lineage>
</organism>
<gene>
    <name evidence="1" type="ORF">B1B_12922</name>
</gene>